<dbReference type="EMBL" id="NJBN01000002">
    <property type="protein sequence ID" value="TKJ41824.1"/>
    <property type="molecule type" value="Genomic_DNA"/>
</dbReference>
<evidence type="ECO:0000313" key="1">
    <source>
        <dbReference type="EMBL" id="TKJ41824.1"/>
    </source>
</evidence>
<name>A0A532V3N0_UNCL8</name>
<dbReference type="PROSITE" id="PS51257">
    <property type="entry name" value="PROKAR_LIPOPROTEIN"/>
    <property type="match status" value="1"/>
</dbReference>
<dbReference type="AlphaFoldDB" id="A0A532V3N0"/>
<accession>A0A532V3N0</accession>
<gene>
    <name evidence="1" type="ORF">CEE37_04445</name>
</gene>
<evidence type="ECO:0000313" key="2">
    <source>
        <dbReference type="Proteomes" id="UP000319619"/>
    </source>
</evidence>
<proteinExistence type="predicted"/>
<reference evidence="1 2" key="1">
    <citation type="submission" date="2017-06" db="EMBL/GenBank/DDBJ databases">
        <title>Novel microbial phyla capable of carbon fixation and sulfur reduction in deep-sea sediments.</title>
        <authorList>
            <person name="Huang J."/>
            <person name="Baker B."/>
            <person name="Wang Y."/>
        </authorList>
    </citation>
    <scope>NUCLEOTIDE SEQUENCE [LARGE SCALE GENOMIC DNA]</scope>
    <source>
        <strain evidence="1">B3_LCP</strain>
    </source>
</reference>
<organism evidence="1 2">
    <name type="scientific">candidate division LCP-89 bacterium B3_LCP</name>
    <dbReference type="NCBI Taxonomy" id="2012998"/>
    <lineage>
        <taxon>Bacteria</taxon>
        <taxon>Pseudomonadati</taxon>
        <taxon>Bacteria division LCP-89</taxon>
    </lineage>
</organism>
<sequence>MKSAKSEIGIGKKTCLTVSLCLLLTVPQLWLGCTQSDAPPVAPVPTIEISWVNTLPNLVLQSTTYSLISVTVSGVNSQDVDSVVAYIYDDQNNQIEQFQLYDDANAFTLTDALGFCSDHSDDVISNDGIFSRMVSALFAGSTEGAYDIEVKAFAAGGSSDAVQSLIIALSAPPVLSGLDFPETLVSGFNPIQVYLQVYDPDSIVLDSVVVVYMNIYSPQLVLLDSIQLESLDNANFGTTLTSAIAIGMPSGSYTFTFRAWDTFGIHSDSLGKTVIMENEAPVLSNPSYPHSVMLPAAGQQTEVLITMSATDDQTIGDIDEVYMFSLKPDSTWANNGLPIPMLDNGLPFDINLWDEGYLGDLVAGDSVYSTTALLLDSSLEGVYHFTFEATDLAGNTSAQLSDTLVVTP</sequence>
<protein>
    <submittedName>
        <fullName evidence="1">Uncharacterized protein</fullName>
    </submittedName>
</protein>
<dbReference type="Proteomes" id="UP000319619">
    <property type="component" value="Unassembled WGS sequence"/>
</dbReference>
<comment type="caution">
    <text evidence="1">The sequence shown here is derived from an EMBL/GenBank/DDBJ whole genome shotgun (WGS) entry which is preliminary data.</text>
</comment>